<reference evidence="5 6" key="1">
    <citation type="submission" date="2019-06" db="EMBL/GenBank/DDBJ databases">
        <title>A chromosome-scale genome assembly of the striped catfish, Pangasianodon hypophthalmus.</title>
        <authorList>
            <person name="Wen M."/>
            <person name="Zahm M."/>
            <person name="Roques C."/>
            <person name="Cabau C."/>
            <person name="Klopp C."/>
            <person name="Donnadieu C."/>
            <person name="Jouanno E."/>
            <person name="Avarre J.-C."/>
            <person name="Campet M."/>
            <person name="Ha T.T.T."/>
            <person name="Dugue R."/>
            <person name="Lampietro C."/>
            <person name="Louis A."/>
            <person name="Herpin A."/>
            <person name="Echchiki A."/>
            <person name="Berthelot C."/>
            <person name="Parey E."/>
            <person name="Roest-Crollius H."/>
            <person name="Braasch I."/>
            <person name="Postlethwait J."/>
            <person name="Bobe J."/>
            <person name="Montfort J."/>
            <person name="Bouchez O."/>
            <person name="Begum T."/>
            <person name="Schartl M."/>
            <person name="Guiguen Y."/>
        </authorList>
    </citation>
    <scope>NUCLEOTIDE SEQUENCE [LARGE SCALE GENOMIC DNA]</scope>
    <source>
        <strain evidence="5 6">Indonesia</strain>
        <tissue evidence="5">Blood</tissue>
    </source>
</reference>
<protein>
    <recommendedName>
        <fullName evidence="3">Large ribosomal subunit protein bL21m</fullName>
    </recommendedName>
</protein>
<comment type="similarity">
    <text evidence="1">Belongs to the bacterial ribosomal protein bL21 family.</text>
</comment>
<name>A0A5N5MWU5_PANHP</name>
<dbReference type="InterPro" id="IPR028909">
    <property type="entry name" value="bL21-like"/>
</dbReference>
<dbReference type="PROSITE" id="PS51419">
    <property type="entry name" value="RAB"/>
    <property type="match status" value="1"/>
</dbReference>
<dbReference type="InterPro" id="IPR027417">
    <property type="entry name" value="P-loop_NTPase"/>
</dbReference>
<evidence type="ECO:0000313" key="5">
    <source>
        <dbReference type="EMBL" id="KAB5559482.1"/>
    </source>
</evidence>
<dbReference type="GO" id="GO:0003924">
    <property type="term" value="F:GTPase activity"/>
    <property type="evidence" value="ECO:0007669"/>
    <property type="project" value="InterPro"/>
</dbReference>
<dbReference type="PANTHER" id="PTHR21349:SF0">
    <property type="entry name" value="LARGE RIBOSOMAL SUBUNIT PROTEIN BL21M"/>
    <property type="match status" value="1"/>
</dbReference>
<dbReference type="PANTHER" id="PTHR21349">
    <property type="entry name" value="50S RIBOSOMAL PROTEIN L21"/>
    <property type="match status" value="1"/>
</dbReference>
<dbReference type="SMART" id="SM00174">
    <property type="entry name" value="RHO"/>
    <property type="match status" value="1"/>
</dbReference>
<dbReference type="GO" id="GO:0005762">
    <property type="term" value="C:mitochondrial large ribosomal subunit"/>
    <property type="evidence" value="ECO:0007669"/>
    <property type="project" value="TreeGrafter"/>
</dbReference>
<gene>
    <name evidence="5" type="ORF">PHYPO_G00029650</name>
</gene>
<dbReference type="SUPFAM" id="SSF141091">
    <property type="entry name" value="L21p-like"/>
    <property type="match status" value="1"/>
</dbReference>
<dbReference type="InterPro" id="IPR001806">
    <property type="entry name" value="Small_GTPase"/>
</dbReference>
<dbReference type="InterPro" id="IPR036164">
    <property type="entry name" value="bL21-like_sf"/>
</dbReference>
<evidence type="ECO:0000256" key="3">
    <source>
        <dbReference type="ARBA" id="ARBA00044129"/>
    </source>
</evidence>
<dbReference type="AlphaFoldDB" id="A0A5N5MWU5"/>
<feature type="region of interest" description="Disordered" evidence="4">
    <location>
        <begin position="215"/>
        <end position="356"/>
    </location>
</feature>
<dbReference type="Gene3D" id="3.40.50.300">
    <property type="entry name" value="P-loop containing nucleotide triphosphate hydrolases"/>
    <property type="match status" value="1"/>
</dbReference>
<evidence type="ECO:0000256" key="1">
    <source>
        <dbReference type="ARBA" id="ARBA00008563"/>
    </source>
</evidence>
<dbReference type="Proteomes" id="UP000327468">
    <property type="component" value="Chromosome 11"/>
</dbReference>
<evidence type="ECO:0000256" key="2">
    <source>
        <dbReference type="ARBA" id="ARBA00022741"/>
    </source>
</evidence>
<dbReference type="SMART" id="SM00173">
    <property type="entry name" value="RAS"/>
    <property type="match status" value="1"/>
</dbReference>
<dbReference type="SMART" id="SM00175">
    <property type="entry name" value="RAB"/>
    <property type="match status" value="1"/>
</dbReference>
<dbReference type="SUPFAM" id="SSF52540">
    <property type="entry name" value="P-loop containing nucleoside triphosphate hydrolases"/>
    <property type="match status" value="1"/>
</dbReference>
<dbReference type="EMBL" id="VFJC01000012">
    <property type="protein sequence ID" value="KAB5559482.1"/>
    <property type="molecule type" value="Genomic_DNA"/>
</dbReference>
<dbReference type="NCBIfam" id="TIGR00231">
    <property type="entry name" value="small_GTP"/>
    <property type="match status" value="1"/>
</dbReference>
<keyword evidence="6" id="KW-1185">Reference proteome</keyword>
<organism evidence="5 6">
    <name type="scientific">Pangasianodon hypophthalmus</name>
    <name type="common">Striped catfish</name>
    <name type="synonym">Helicophagus hypophthalmus</name>
    <dbReference type="NCBI Taxonomy" id="310915"/>
    <lineage>
        <taxon>Eukaryota</taxon>
        <taxon>Metazoa</taxon>
        <taxon>Chordata</taxon>
        <taxon>Craniata</taxon>
        <taxon>Vertebrata</taxon>
        <taxon>Euteleostomi</taxon>
        <taxon>Actinopterygii</taxon>
        <taxon>Neopterygii</taxon>
        <taxon>Teleostei</taxon>
        <taxon>Ostariophysi</taxon>
        <taxon>Siluriformes</taxon>
        <taxon>Pangasiidae</taxon>
        <taxon>Pangasianodon</taxon>
    </lineage>
</organism>
<dbReference type="GO" id="GO:0005525">
    <property type="term" value="F:GTP binding"/>
    <property type="evidence" value="ECO:0007669"/>
    <property type="project" value="InterPro"/>
</dbReference>
<dbReference type="PROSITE" id="PS51420">
    <property type="entry name" value="RHO"/>
    <property type="match status" value="1"/>
</dbReference>
<sequence>MAATVKSGQGMLRVCWRLSSHLQPVLTQQTRRTVPHITRCQREKSTAVPKSYVPETSLSRPPWPELPPYDKETEEQKHRAVVEKVNGLLEKRDYGRLFAVVHFASRQWKVTSEDLIQIENHIEAECGDRILLEKVLLVGGDNFTLIGKPLLRRDLVRVEATVIEKTESWPMVHMVFWKRHRFQKKRTIVQPQTVLRINAIESRLQCLCLSGSVSSGSVTSGSVSSGSVTSGSVSSGSVTSGSVSSGSVTSGSVSSGSVTSGSVTSGSVTSGSVSSGSVSSGSVTSGSVTSGSVTSGSVSSGSVSSGSVTSGSVSSGSVTSGSVSSGSVTSGSVSSGSVSSGSVTSGSVSSGSVSSGSVTSGSVSSGSVSCLLMSSHFALSRTLRRTGSFPSARTVRIVILGQGAVGKTALAVRFITRRFIGEYDPTLETIYRHELAIGGEAVNFEILDTAGQEEDALLMEEKIKWADGFLVVYSVTDRCSFDEVMRLCFLVNHIHSRRSCPDLPPVIIVANKKDLEFDRMVSVEEGESLSHGLKLPLREISVRDGWEETAGVFHALYTDIVQQMDKSPPSFRRRGVSRLMDKIPRIHSNAALGSTGRSFSFSSFRDLLPD</sequence>
<evidence type="ECO:0000256" key="4">
    <source>
        <dbReference type="SAM" id="MobiDB-lite"/>
    </source>
</evidence>
<dbReference type="Pfam" id="PF00829">
    <property type="entry name" value="Ribosomal_L21p"/>
    <property type="match status" value="1"/>
</dbReference>
<feature type="region of interest" description="Disordered" evidence="4">
    <location>
        <begin position="50"/>
        <end position="75"/>
    </location>
</feature>
<dbReference type="PRINTS" id="PR00449">
    <property type="entry name" value="RASTRNSFRMNG"/>
</dbReference>
<accession>A0A5N5MWU5</accession>
<evidence type="ECO:0000313" key="6">
    <source>
        <dbReference type="Proteomes" id="UP000327468"/>
    </source>
</evidence>
<dbReference type="InterPro" id="IPR005225">
    <property type="entry name" value="Small_GTP-bd"/>
</dbReference>
<keyword evidence="2" id="KW-0547">Nucleotide-binding</keyword>
<comment type="caution">
    <text evidence="5">The sequence shown here is derived from an EMBL/GenBank/DDBJ whole genome shotgun (WGS) entry which is preliminary data.</text>
</comment>
<proteinExistence type="inferred from homology"/>
<dbReference type="GO" id="GO:0003735">
    <property type="term" value="F:structural constituent of ribosome"/>
    <property type="evidence" value="ECO:0007669"/>
    <property type="project" value="TreeGrafter"/>
</dbReference>
<dbReference type="Pfam" id="PF00071">
    <property type="entry name" value="Ras"/>
    <property type="match status" value="1"/>
</dbReference>
<dbReference type="PROSITE" id="PS51421">
    <property type="entry name" value="RAS"/>
    <property type="match status" value="1"/>
</dbReference>